<reference evidence="1" key="1">
    <citation type="submission" date="2022-04" db="EMBL/GenBank/DDBJ databases">
        <title>Hymenobacter sp. isolated from the air.</title>
        <authorList>
            <person name="Won M."/>
            <person name="Lee C.-M."/>
            <person name="Woen H.-Y."/>
            <person name="Kwon S.-W."/>
        </authorList>
    </citation>
    <scope>NUCLEOTIDE SEQUENCE</scope>
    <source>
        <strain evidence="1">5116S-3</strain>
    </source>
</reference>
<dbReference type="KEGG" id="hcu:MUN79_15140"/>
<name>A0A8T9PZC9_9BACT</name>
<sequence>MDSPFVMQQRYPAPIEQVWEALTNENSMWAWYFPQLKRFEPVVSFAFEFAADGEKQVPTGLYFSWSYRLRLRKRAVPR</sequence>
<dbReference type="SUPFAM" id="SSF55961">
    <property type="entry name" value="Bet v1-like"/>
    <property type="match status" value="1"/>
</dbReference>
<evidence type="ECO:0000313" key="2">
    <source>
        <dbReference type="Proteomes" id="UP000831796"/>
    </source>
</evidence>
<gene>
    <name evidence="1" type="ORF">MUN79_15140</name>
</gene>
<dbReference type="AlphaFoldDB" id="A0A8T9PZC9"/>
<dbReference type="Gene3D" id="3.30.530.20">
    <property type="match status" value="1"/>
</dbReference>
<organism evidence="1 2">
    <name type="scientific">Hymenobacter cellulosilyticus</name>
    <dbReference type="NCBI Taxonomy" id="2932248"/>
    <lineage>
        <taxon>Bacteria</taxon>
        <taxon>Pseudomonadati</taxon>
        <taxon>Bacteroidota</taxon>
        <taxon>Cytophagia</taxon>
        <taxon>Cytophagales</taxon>
        <taxon>Hymenobacteraceae</taxon>
        <taxon>Hymenobacter</taxon>
    </lineage>
</organism>
<keyword evidence="2" id="KW-1185">Reference proteome</keyword>
<evidence type="ECO:0008006" key="3">
    <source>
        <dbReference type="Google" id="ProtNLM"/>
    </source>
</evidence>
<accession>A0A8T9PZC9</accession>
<dbReference type="EMBL" id="CP095046">
    <property type="protein sequence ID" value="UOQ70105.1"/>
    <property type="molecule type" value="Genomic_DNA"/>
</dbReference>
<protein>
    <recommendedName>
        <fullName evidence="3">SRPBCC domain-containing protein</fullName>
    </recommendedName>
</protein>
<dbReference type="InterPro" id="IPR023393">
    <property type="entry name" value="START-like_dom_sf"/>
</dbReference>
<dbReference type="Proteomes" id="UP000831796">
    <property type="component" value="Chromosome"/>
</dbReference>
<evidence type="ECO:0000313" key="1">
    <source>
        <dbReference type="EMBL" id="UOQ70105.1"/>
    </source>
</evidence>
<proteinExistence type="predicted"/>
<dbReference type="RefSeq" id="WP_244673529.1">
    <property type="nucleotide sequence ID" value="NZ_CP095046.1"/>
</dbReference>